<feature type="compositionally biased region" description="Low complexity" evidence="1">
    <location>
        <begin position="113"/>
        <end position="129"/>
    </location>
</feature>
<gene>
    <name evidence="3" type="ORF">SLS58_000990</name>
</gene>
<feature type="region of interest" description="Disordered" evidence="1">
    <location>
        <begin position="343"/>
        <end position="377"/>
    </location>
</feature>
<evidence type="ECO:0000256" key="2">
    <source>
        <dbReference type="SAM" id="Phobius"/>
    </source>
</evidence>
<reference evidence="3 4" key="1">
    <citation type="journal article" date="2023" name="Plant Dis.">
        <title>First Report of Diplodia intermedia Causing Canker and Dieback Diseases on Apple Trees in Canada.</title>
        <authorList>
            <person name="Ellouze W."/>
            <person name="Ilyukhin E."/>
            <person name="Sulman M."/>
            <person name="Ali S."/>
        </authorList>
    </citation>
    <scope>NUCLEOTIDE SEQUENCE [LARGE SCALE GENOMIC DNA]</scope>
    <source>
        <strain evidence="3 4">M45-28</strain>
    </source>
</reference>
<dbReference type="EMBL" id="JAKEKT020000003">
    <property type="protein sequence ID" value="KAL1650871.1"/>
    <property type="molecule type" value="Genomic_DNA"/>
</dbReference>
<feature type="compositionally biased region" description="Polar residues" evidence="1">
    <location>
        <begin position="272"/>
        <end position="281"/>
    </location>
</feature>
<sequence length="398" mass="42168">MPMPAFEEIRRAQHDDDDDRDDQEDYFESVWEHATTFPTVVTIMGKPWTLDSTGGLPPWATSAAEALTDGHPTTTASARVTSAPPSLSSSAIGMSRSTTVNVATEVSGPGALAGSSATHAAPPSSTAPGNVAATASSAATKDQDDSGGGSPPLGLILAGVIIPVLVISLLAFTAFIVMRRRRQRRDAMASTEEMKHHLHDDYPEPPVVIVQAPPPPPIIREPSPHHTPSPPPRVVTPVPPAPPPVIVSAMNPANNASYFTGIDTSEALSIRTNSVRSSGPPQQRPAGFMLDGEFHEEPPPPYRPRSVPPISRDSSMRTTAANYRSAADCASLQLAHHGDLSPRHVNNPFADPSDDGVSIMSGGPPMNPFARDEDDDDRLSVVSDLSYQREPATVHQGV</sequence>
<name>A0ABR3U3I5_9PEZI</name>
<feature type="region of interest" description="Disordered" evidence="1">
    <location>
        <begin position="1"/>
        <end position="24"/>
    </location>
</feature>
<evidence type="ECO:0000313" key="3">
    <source>
        <dbReference type="EMBL" id="KAL1650871.1"/>
    </source>
</evidence>
<keyword evidence="2" id="KW-0812">Transmembrane</keyword>
<dbReference type="Proteomes" id="UP001521184">
    <property type="component" value="Unassembled WGS sequence"/>
</dbReference>
<feature type="region of interest" description="Disordered" evidence="1">
    <location>
        <begin position="272"/>
        <end position="319"/>
    </location>
</feature>
<proteinExistence type="predicted"/>
<feature type="compositionally biased region" description="Acidic residues" evidence="1">
    <location>
        <begin position="15"/>
        <end position="24"/>
    </location>
</feature>
<keyword evidence="2" id="KW-0472">Membrane</keyword>
<protein>
    <recommendedName>
        <fullName evidence="5">Transmembrane protein</fullName>
    </recommendedName>
</protein>
<evidence type="ECO:0000313" key="4">
    <source>
        <dbReference type="Proteomes" id="UP001521184"/>
    </source>
</evidence>
<comment type="caution">
    <text evidence="3">The sequence shown here is derived from an EMBL/GenBank/DDBJ whole genome shotgun (WGS) entry which is preliminary data.</text>
</comment>
<accession>A0ABR3U3I5</accession>
<keyword evidence="2" id="KW-1133">Transmembrane helix</keyword>
<organism evidence="3 4">
    <name type="scientific">Diplodia intermedia</name>
    <dbReference type="NCBI Taxonomy" id="856260"/>
    <lineage>
        <taxon>Eukaryota</taxon>
        <taxon>Fungi</taxon>
        <taxon>Dikarya</taxon>
        <taxon>Ascomycota</taxon>
        <taxon>Pezizomycotina</taxon>
        <taxon>Dothideomycetes</taxon>
        <taxon>Dothideomycetes incertae sedis</taxon>
        <taxon>Botryosphaeriales</taxon>
        <taxon>Botryosphaeriaceae</taxon>
        <taxon>Diplodia</taxon>
    </lineage>
</organism>
<keyword evidence="4" id="KW-1185">Reference proteome</keyword>
<evidence type="ECO:0008006" key="5">
    <source>
        <dbReference type="Google" id="ProtNLM"/>
    </source>
</evidence>
<feature type="region of interest" description="Disordered" evidence="1">
    <location>
        <begin position="111"/>
        <end position="148"/>
    </location>
</feature>
<feature type="transmembrane region" description="Helical" evidence="2">
    <location>
        <begin position="153"/>
        <end position="178"/>
    </location>
</feature>
<evidence type="ECO:0000256" key="1">
    <source>
        <dbReference type="SAM" id="MobiDB-lite"/>
    </source>
</evidence>